<feature type="domain" description="K Homology" evidence="5">
    <location>
        <begin position="168"/>
        <end position="268"/>
    </location>
</feature>
<dbReference type="CDD" id="cd22465">
    <property type="entry name" value="KH-I_Hqk"/>
    <property type="match status" value="2"/>
</dbReference>
<protein>
    <submittedName>
        <fullName evidence="6">Held out wings isoform X3</fullName>
    </submittedName>
</protein>
<dbReference type="InterPro" id="IPR045071">
    <property type="entry name" value="BBP-like"/>
</dbReference>
<dbReference type="Proteomes" id="UP000276133">
    <property type="component" value="Unassembled WGS sequence"/>
</dbReference>
<dbReference type="FunFam" id="3.30.1370.10:FF:000028">
    <property type="entry name" value="protein quaking isoform X2"/>
    <property type="match status" value="2"/>
</dbReference>
<keyword evidence="7" id="KW-1185">Reference proteome</keyword>
<evidence type="ECO:0000256" key="4">
    <source>
        <dbReference type="SAM" id="MobiDB-lite"/>
    </source>
</evidence>
<evidence type="ECO:0000313" key="7">
    <source>
        <dbReference type="Proteomes" id="UP000276133"/>
    </source>
</evidence>
<dbReference type="SMART" id="SM00322">
    <property type="entry name" value="KH"/>
    <property type="match status" value="2"/>
</dbReference>
<dbReference type="Pfam" id="PF16544">
    <property type="entry name" value="STAR_dimer"/>
    <property type="match status" value="2"/>
</dbReference>
<dbReference type="STRING" id="10195.A0A3M7T5H7"/>
<dbReference type="InterPro" id="IPR055256">
    <property type="entry name" value="KH_1_KHDC4/BBP-like"/>
</dbReference>
<dbReference type="GO" id="GO:0005634">
    <property type="term" value="C:nucleus"/>
    <property type="evidence" value="ECO:0007669"/>
    <property type="project" value="TreeGrafter"/>
</dbReference>
<dbReference type="AlphaFoldDB" id="A0A3M7T5H7"/>
<dbReference type="PANTHER" id="PTHR11208:SF125">
    <property type="entry name" value="KH DOMAIN-CONTAINING RNA-BINDING PROTEIN QKI"/>
    <property type="match status" value="1"/>
</dbReference>
<keyword evidence="2 3" id="KW-0694">RNA-binding</keyword>
<proteinExistence type="predicted"/>
<feature type="domain" description="K Homology" evidence="5">
    <location>
        <begin position="552"/>
        <end position="652"/>
    </location>
</feature>
<dbReference type="PROSITE" id="PS50084">
    <property type="entry name" value="KH_TYPE_1"/>
    <property type="match status" value="1"/>
</dbReference>
<dbReference type="OrthoDB" id="6777263at2759"/>
<dbReference type="GO" id="GO:0003729">
    <property type="term" value="F:mRNA binding"/>
    <property type="evidence" value="ECO:0007669"/>
    <property type="project" value="TreeGrafter"/>
</dbReference>
<dbReference type="Gene3D" id="1.20.5.4010">
    <property type="match status" value="2"/>
</dbReference>
<evidence type="ECO:0000256" key="3">
    <source>
        <dbReference type="PROSITE-ProRule" id="PRU00117"/>
    </source>
</evidence>
<evidence type="ECO:0000313" key="6">
    <source>
        <dbReference type="EMBL" id="RNA43088.1"/>
    </source>
</evidence>
<dbReference type="SUPFAM" id="SSF54791">
    <property type="entry name" value="Eukaryotic type KH-domain (KH-domain type I)"/>
    <property type="match status" value="2"/>
</dbReference>
<reference evidence="6 7" key="1">
    <citation type="journal article" date="2018" name="Sci. Rep.">
        <title>Genomic signatures of local adaptation to the degree of environmental predictability in rotifers.</title>
        <authorList>
            <person name="Franch-Gras L."/>
            <person name="Hahn C."/>
            <person name="Garcia-Roger E.M."/>
            <person name="Carmona M.J."/>
            <person name="Serra M."/>
            <person name="Gomez A."/>
        </authorList>
    </citation>
    <scope>NUCLEOTIDE SEQUENCE [LARGE SCALE GENOMIC DNA]</scope>
    <source>
        <strain evidence="6">HYR1</strain>
    </source>
</reference>
<dbReference type="Gene3D" id="3.30.1370.10">
    <property type="entry name" value="K Homology domain, type 1"/>
    <property type="match status" value="2"/>
</dbReference>
<evidence type="ECO:0000259" key="5">
    <source>
        <dbReference type="SMART" id="SM00322"/>
    </source>
</evidence>
<dbReference type="InterPro" id="IPR004087">
    <property type="entry name" value="KH_dom"/>
</dbReference>
<dbReference type="EMBL" id="REGN01000278">
    <property type="protein sequence ID" value="RNA43088.1"/>
    <property type="molecule type" value="Genomic_DNA"/>
</dbReference>
<dbReference type="InterPro" id="IPR036612">
    <property type="entry name" value="KH_dom_type_1_sf"/>
</dbReference>
<dbReference type="GO" id="GO:0048024">
    <property type="term" value="P:regulation of mRNA splicing, via spliceosome"/>
    <property type="evidence" value="ECO:0007669"/>
    <property type="project" value="TreeGrafter"/>
</dbReference>
<evidence type="ECO:0000256" key="2">
    <source>
        <dbReference type="ARBA" id="ARBA00022884"/>
    </source>
</evidence>
<feature type="region of interest" description="Disordered" evidence="4">
    <location>
        <begin position="1"/>
        <end position="33"/>
    </location>
</feature>
<organism evidence="6 7">
    <name type="scientific">Brachionus plicatilis</name>
    <name type="common">Marine rotifer</name>
    <name type="synonym">Brachionus muelleri</name>
    <dbReference type="NCBI Taxonomy" id="10195"/>
    <lineage>
        <taxon>Eukaryota</taxon>
        <taxon>Metazoa</taxon>
        <taxon>Spiralia</taxon>
        <taxon>Gnathifera</taxon>
        <taxon>Rotifera</taxon>
        <taxon>Eurotatoria</taxon>
        <taxon>Monogononta</taxon>
        <taxon>Pseudotrocha</taxon>
        <taxon>Ploima</taxon>
        <taxon>Brachionidae</taxon>
        <taxon>Brachionus</taxon>
    </lineage>
</organism>
<dbReference type="PANTHER" id="PTHR11208">
    <property type="entry name" value="RNA-BINDING PROTEIN RELATED"/>
    <property type="match status" value="1"/>
</dbReference>
<sequence>MMTNPAQSQPSENQHNSSPKQSDGAQQQSPTNMQHSALAHQFLQNQLINQKQALGNANILGMPNFVNMSVESTNQQIQAQLLQSLMAQNFMQPSHFGQGSDEQQLYEYMQQLIDEKEKLKDLNSEPFNLALPMCAKLLDEEISRVRTSLFQLGAKEAVCLPEPVGPIIQFTEKLYVPVKDYPDFNFVGRILGPRGMTAKQLEQETGCKIMVRGKGSMRDKAKEEQMKGKPNWEHLNDELHVLVTCEDTKNRADIKLKRAGEEIKKLLVPSGAFLQNSHRFAAEQFCMKVYNAHAVFVKLKVLVSMYCSAIPEGEDELKKKQLMELAIINGTYRDSSKLHKGMNPILIPGGNVLAAAAAAVGAGNGMKSPPNPLGQSLILSPRFSSNGANQATQLTDPTTGLIYTTIPAIYSDQAALNSAQQSSILDYSNGLDFSQNAQRFSTINSAAIRAHPYARVALSTNMSPVQFESYTNTKRENFLNSNHKMATESTNTANEYLSQLLEDKKQLAAFPKMFKHVDRLLDEEIKKAQQILLQPNVLNSVNFLPEPVGPIVQITEKLYVPVKDYPDFNFVGRILGPRGMTSKQLEQETGCKIMVRGKGSMRDKAKEEQMKGKSNWEHLNDELHVLVTCDDTKNRAEIKIKHAVEEIKKLLVPSPEGEDELKKKQLMELAIINGTYKQKLSQILVPNDGTLAFLSALNPYQNQPLFVSQNLASSPLITGAPTTQIITPPPDPVFYALPTQFFQDPTSFSNSLVSAGSSASFLEYPSSIDVSQAGAIKSHRFSATTAARNHPYARERLFAKS</sequence>
<dbReference type="InterPro" id="IPR032377">
    <property type="entry name" value="STAR_dimer"/>
</dbReference>
<gene>
    <name evidence="6" type="ORF">BpHYR1_032908</name>
</gene>
<comment type="caution">
    <text evidence="6">The sequence shown here is derived from an EMBL/GenBank/DDBJ whole genome shotgun (WGS) entry which is preliminary data.</text>
</comment>
<dbReference type="Pfam" id="PF22675">
    <property type="entry name" value="KH-I_KHDC4-BBP"/>
    <property type="match status" value="2"/>
</dbReference>
<evidence type="ECO:0000256" key="1">
    <source>
        <dbReference type="ARBA" id="ARBA00022473"/>
    </source>
</evidence>
<name>A0A3M7T5H7_BRAPC</name>
<accession>A0A3M7T5H7</accession>
<keyword evidence="1" id="KW-0217">Developmental protein</keyword>